<organism evidence="2 3">
    <name type="scientific">Candidatus Argoarchaeum ethanivorans</name>
    <dbReference type="NCBI Taxonomy" id="2608793"/>
    <lineage>
        <taxon>Archaea</taxon>
        <taxon>Methanobacteriati</taxon>
        <taxon>Methanobacteriota</taxon>
        <taxon>Stenosarchaea group</taxon>
        <taxon>Methanomicrobia</taxon>
        <taxon>Methanosarcinales</taxon>
        <taxon>Methanosarcinales incertae sedis</taxon>
        <taxon>GOM Arc I cluster</taxon>
        <taxon>Candidatus Argoarchaeum</taxon>
    </lineage>
</organism>
<dbReference type="PANTHER" id="PTHR38813">
    <property type="match status" value="1"/>
</dbReference>
<dbReference type="AlphaFoldDB" id="A0A811T5B7"/>
<dbReference type="InterPro" id="IPR035093">
    <property type="entry name" value="RelE/ParE_toxin_dom_sf"/>
</dbReference>
<evidence type="ECO:0000313" key="2">
    <source>
        <dbReference type="EMBL" id="CAD6490699.1"/>
    </source>
</evidence>
<protein>
    <submittedName>
        <fullName evidence="2">ParE toxin of type II toxin-antitoxin system, parDE</fullName>
    </submittedName>
</protein>
<accession>A0A811T5B7</accession>
<keyword evidence="1" id="KW-1277">Toxin-antitoxin system</keyword>
<sequence>MYRVLLHRNAAKVYEKLDEKTVARINKNIDSLKGNPFYGKNIKRLRGELQGRYRLRVGGYRIIYRVDEGEKAVIIEDIGLRGNVY</sequence>
<dbReference type="PANTHER" id="PTHR38813:SF1">
    <property type="entry name" value="TOXIN RELE1-RELATED"/>
    <property type="match status" value="1"/>
</dbReference>
<dbReference type="EMBL" id="CAJHIM010000001">
    <property type="protein sequence ID" value="CAD6490699.1"/>
    <property type="molecule type" value="Genomic_DNA"/>
</dbReference>
<dbReference type="InterPro" id="IPR007712">
    <property type="entry name" value="RelE/ParE_toxin"/>
</dbReference>
<dbReference type="Proteomes" id="UP000637195">
    <property type="component" value="Unassembled WGS sequence"/>
</dbReference>
<name>A0A811T5B7_9EURY</name>
<reference evidence="2" key="1">
    <citation type="submission" date="2020-10" db="EMBL/GenBank/DDBJ databases">
        <authorList>
            <person name="Hahn C.J."/>
            <person name="Laso-Perez R."/>
            <person name="Vulcano F."/>
            <person name="Vaziourakis K.-M."/>
            <person name="Stokke R."/>
            <person name="Steen I.H."/>
            <person name="Teske A."/>
            <person name="Boetius A."/>
            <person name="Liebeke M."/>
            <person name="Amann R."/>
            <person name="Knittel K."/>
        </authorList>
    </citation>
    <scope>NUCLEOTIDE SEQUENCE</scope>
    <source>
        <strain evidence="2">Gfbio:e3339647-f889-4370-9287-4fb5cb688e4c:AG393N10_GoMArc1</strain>
    </source>
</reference>
<dbReference type="SUPFAM" id="SSF143011">
    <property type="entry name" value="RelE-like"/>
    <property type="match status" value="1"/>
</dbReference>
<evidence type="ECO:0000313" key="3">
    <source>
        <dbReference type="Proteomes" id="UP000637195"/>
    </source>
</evidence>
<proteinExistence type="predicted"/>
<dbReference type="Pfam" id="PF05016">
    <property type="entry name" value="ParE_toxin"/>
    <property type="match status" value="1"/>
</dbReference>
<evidence type="ECO:0000256" key="1">
    <source>
        <dbReference type="ARBA" id="ARBA00022649"/>
    </source>
</evidence>
<dbReference type="InterPro" id="IPR052747">
    <property type="entry name" value="TA_system_RelE_toxin"/>
</dbReference>
<dbReference type="Gene3D" id="3.30.2310.20">
    <property type="entry name" value="RelE-like"/>
    <property type="match status" value="1"/>
</dbReference>
<comment type="caution">
    <text evidence="2">The sequence shown here is derived from an EMBL/GenBank/DDBJ whole genome shotgun (WGS) entry which is preliminary data.</text>
</comment>
<gene>
    <name evidence="2" type="ORF">ANIMEMIM_00002</name>
</gene>